<evidence type="ECO:0008006" key="6">
    <source>
        <dbReference type="Google" id="ProtNLM"/>
    </source>
</evidence>
<accession>A0A8H7K6W0</accession>
<sequence>MWNIPNRHRNDPQINQSLVRLPQPCVRDSEVNRSQLVFNSDPTMQKLLKRTAQAQRQAGRRAKKVHRRDEFDTRRRNNQYLKMANDEIRQNLKDSRRARKEDWEMGPLAPKRDLGFNGYGTFRENLRQDWTNNGMNPIDPKVLEQRCAWAGGVKQLCLAPQDRVVILDGPDKGKVDRIQSVNKLNGSVTLENHHKALFQTWLDGKHHAQAMPISVGSIRLVYPITNPKTGITKDTIINEIKPIPANMESDNMSLDRWEYGNKWDRLVLGINVSIPWPEVQAPKFDTYDIDTTRDKVEARTFFYNLLSPPMPNVIIDELRNKYSKFRTRHDPEYIAMKELQERMKKGNPAVLESMQTPLEEFHEKQRELKEARGEPELSEHMLTKLGEIIAKTKATSLEDAGITPLPTEPAEKTPEKTVDAP</sequence>
<evidence type="ECO:0000313" key="5">
    <source>
        <dbReference type="Proteomes" id="UP000616885"/>
    </source>
</evidence>
<dbReference type="Pfam" id="PF22682">
    <property type="entry name" value="Ribosomal_uL24m-like"/>
    <property type="match status" value="1"/>
</dbReference>
<dbReference type="InterPro" id="IPR041988">
    <property type="entry name" value="Ribosomal_uL24_KOW"/>
</dbReference>
<feature type="region of interest" description="Disordered" evidence="3">
    <location>
        <begin position="51"/>
        <end position="72"/>
    </location>
</feature>
<dbReference type="GO" id="GO:0003723">
    <property type="term" value="F:RNA binding"/>
    <property type="evidence" value="ECO:0007669"/>
    <property type="project" value="InterPro"/>
</dbReference>
<dbReference type="Proteomes" id="UP000616885">
    <property type="component" value="Unassembled WGS sequence"/>
</dbReference>
<evidence type="ECO:0000256" key="2">
    <source>
        <dbReference type="ARBA" id="ARBA00023274"/>
    </source>
</evidence>
<evidence type="ECO:0000313" key="4">
    <source>
        <dbReference type="EMBL" id="KAF9744990.1"/>
    </source>
</evidence>
<dbReference type="GO" id="GO:1990904">
    <property type="term" value="C:ribonucleoprotein complex"/>
    <property type="evidence" value="ECO:0007669"/>
    <property type="project" value="UniProtKB-KW"/>
</dbReference>
<dbReference type="GO" id="GO:0005840">
    <property type="term" value="C:ribosome"/>
    <property type="evidence" value="ECO:0007669"/>
    <property type="project" value="UniProtKB-KW"/>
</dbReference>
<dbReference type="CDD" id="cd06089">
    <property type="entry name" value="KOW_RPL26"/>
    <property type="match status" value="1"/>
</dbReference>
<reference evidence="4" key="1">
    <citation type="submission" date="2020-10" db="EMBL/GenBank/DDBJ databases">
        <title>High-Quality Genome Resource of Clonostachys rosea strain S41 by Oxford Nanopore Long-Read Sequencing.</title>
        <authorList>
            <person name="Wang H."/>
        </authorList>
    </citation>
    <scope>NUCLEOTIDE SEQUENCE</scope>
    <source>
        <strain evidence="4">S41</strain>
    </source>
</reference>
<gene>
    <name evidence="4" type="ORF">IM811_004612</name>
</gene>
<name>A0A8H7K6W0_BIOOC</name>
<dbReference type="InterPro" id="IPR008991">
    <property type="entry name" value="Translation_prot_SH3-like_sf"/>
</dbReference>
<feature type="compositionally biased region" description="Basic and acidic residues" evidence="3">
    <location>
        <begin position="409"/>
        <end position="421"/>
    </location>
</feature>
<keyword evidence="1" id="KW-0689">Ribosomal protein</keyword>
<evidence type="ECO:0000256" key="1">
    <source>
        <dbReference type="ARBA" id="ARBA00022980"/>
    </source>
</evidence>
<organism evidence="4 5">
    <name type="scientific">Bionectria ochroleuca</name>
    <name type="common">Gliocladium roseum</name>
    <dbReference type="NCBI Taxonomy" id="29856"/>
    <lineage>
        <taxon>Eukaryota</taxon>
        <taxon>Fungi</taxon>
        <taxon>Dikarya</taxon>
        <taxon>Ascomycota</taxon>
        <taxon>Pezizomycotina</taxon>
        <taxon>Sordariomycetes</taxon>
        <taxon>Hypocreomycetidae</taxon>
        <taxon>Hypocreales</taxon>
        <taxon>Bionectriaceae</taxon>
        <taxon>Clonostachys</taxon>
    </lineage>
</organism>
<dbReference type="AlphaFoldDB" id="A0A8H7K6W0"/>
<comment type="caution">
    <text evidence="4">The sequence shown here is derived from an EMBL/GenBank/DDBJ whole genome shotgun (WGS) entry which is preliminary data.</text>
</comment>
<keyword evidence="2" id="KW-0687">Ribonucleoprotein</keyword>
<dbReference type="EMBL" id="JADCTT010000013">
    <property type="protein sequence ID" value="KAF9744990.1"/>
    <property type="molecule type" value="Genomic_DNA"/>
</dbReference>
<evidence type="ECO:0000256" key="3">
    <source>
        <dbReference type="SAM" id="MobiDB-lite"/>
    </source>
</evidence>
<protein>
    <recommendedName>
        <fullName evidence="6">KOW domain-containing protein</fullName>
    </recommendedName>
</protein>
<proteinExistence type="predicted"/>
<feature type="region of interest" description="Disordered" evidence="3">
    <location>
        <begin position="397"/>
        <end position="421"/>
    </location>
</feature>
<dbReference type="SUPFAM" id="SSF50104">
    <property type="entry name" value="Translation proteins SH3-like domain"/>
    <property type="match status" value="1"/>
</dbReference>